<evidence type="ECO:0000256" key="3">
    <source>
        <dbReference type="ARBA" id="ARBA00022630"/>
    </source>
</evidence>
<comment type="cofactor">
    <cofactor evidence="1">
        <name>FMN</name>
        <dbReference type="ChEBI" id="CHEBI:58210"/>
    </cofactor>
</comment>
<keyword evidence="7" id="KW-0520">NAD</keyword>
<proteinExistence type="inferred from homology"/>
<dbReference type="CDD" id="cd02135">
    <property type="entry name" value="YdjA-like"/>
    <property type="match status" value="1"/>
</dbReference>
<organism evidence="9 10">
    <name type="scientific">Paenalkalicoccus suaedae</name>
    <dbReference type="NCBI Taxonomy" id="2592382"/>
    <lineage>
        <taxon>Bacteria</taxon>
        <taxon>Bacillati</taxon>
        <taxon>Bacillota</taxon>
        <taxon>Bacilli</taxon>
        <taxon>Bacillales</taxon>
        <taxon>Bacillaceae</taxon>
        <taxon>Paenalkalicoccus</taxon>
    </lineage>
</organism>
<protein>
    <submittedName>
        <fullName evidence="9">Nitroreductase</fullName>
    </submittedName>
</protein>
<dbReference type="InterPro" id="IPR052530">
    <property type="entry name" value="NAD(P)H_nitroreductase"/>
</dbReference>
<dbReference type="PANTHER" id="PTHR43821:SF1">
    <property type="entry name" value="NAD(P)H NITROREDUCTASE YDJA-RELATED"/>
    <property type="match status" value="1"/>
</dbReference>
<accession>A0A859FJD2</accession>
<keyword evidence="4" id="KW-0288">FMN</keyword>
<dbReference type="KEGG" id="psua:FLK61_40620"/>
<evidence type="ECO:0000256" key="5">
    <source>
        <dbReference type="ARBA" id="ARBA00022857"/>
    </source>
</evidence>
<dbReference type="Proteomes" id="UP000318138">
    <property type="component" value="Chromosome"/>
</dbReference>
<dbReference type="GO" id="GO:0016491">
    <property type="term" value="F:oxidoreductase activity"/>
    <property type="evidence" value="ECO:0007669"/>
    <property type="project" value="UniProtKB-KW"/>
</dbReference>
<dbReference type="AlphaFoldDB" id="A0A859FJD2"/>
<dbReference type="Pfam" id="PF00881">
    <property type="entry name" value="Nitroreductase"/>
    <property type="match status" value="1"/>
</dbReference>
<dbReference type="InterPro" id="IPR000415">
    <property type="entry name" value="Nitroreductase-like"/>
</dbReference>
<evidence type="ECO:0000256" key="4">
    <source>
        <dbReference type="ARBA" id="ARBA00022643"/>
    </source>
</evidence>
<evidence type="ECO:0000313" key="10">
    <source>
        <dbReference type="Proteomes" id="UP000318138"/>
    </source>
</evidence>
<keyword evidence="5" id="KW-0521">NADP</keyword>
<dbReference type="PANTHER" id="PTHR43821">
    <property type="entry name" value="NAD(P)H NITROREDUCTASE YDJA-RELATED"/>
    <property type="match status" value="1"/>
</dbReference>
<keyword evidence="10" id="KW-1185">Reference proteome</keyword>
<keyword evidence="3" id="KW-0285">Flavoprotein</keyword>
<evidence type="ECO:0000256" key="6">
    <source>
        <dbReference type="ARBA" id="ARBA00023002"/>
    </source>
</evidence>
<reference evidence="10" key="1">
    <citation type="submission" date="2019-07" db="EMBL/GenBank/DDBJ databases">
        <title>Bacillus alkalisoli sp. nov. isolated from saline soil.</title>
        <authorList>
            <person name="Sun J.-Q."/>
            <person name="Xu L."/>
        </authorList>
    </citation>
    <scope>NUCLEOTIDE SEQUENCE [LARGE SCALE GENOMIC DNA]</scope>
    <source>
        <strain evidence="10">M4U3P1</strain>
    </source>
</reference>
<dbReference type="InterPro" id="IPR026021">
    <property type="entry name" value="YdjA-like"/>
</dbReference>
<gene>
    <name evidence="9" type="ORF">FLK61_40620</name>
</gene>
<dbReference type="Gene3D" id="3.40.109.10">
    <property type="entry name" value="NADH Oxidase"/>
    <property type="match status" value="1"/>
</dbReference>
<evidence type="ECO:0000256" key="1">
    <source>
        <dbReference type="ARBA" id="ARBA00001917"/>
    </source>
</evidence>
<dbReference type="SUPFAM" id="SSF55469">
    <property type="entry name" value="FMN-dependent nitroreductase-like"/>
    <property type="match status" value="1"/>
</dbReference>
<dbReference type="InterPro" id="IPR029479">
    <property type="entry name" value="Nitroreductase"/>
</dbReference>
<keyword evidence="6" id="KW-0560">Oxidoreductase</keyword>
<evidence type="ECO:0000313" key="9">
    <source>
        <dbReference type="EMBL" id="QKS72906.1"/>
    </source>
</evidence>
<dbReference type="RefSeq" id="WP_176010873.1">
    <property type="nucleotide sequence ID" value="NZ_CP041372.2"/>
</dbReference>
<sequence length="193" mass="22400">MLSPQTITPIAKAIKERRSIKNGYLDRPVPRELVVNLLEDAVWAPNHGLREPWRFIFVGEEDIDRFADQMADTFKLEMRENRRTYFRQPKAYLIVIMKADPRQKQWDENYGAVSSMIQNFQLLAWEKRLGVVWKTNPHIYDPKVYDILGVSGGEKIVGFLQLGFFDQDAIPKRKAPTPAKELMTDFGDISSIE</sequence>
<evidence type="ECO:0000256" key="2">
    <source>
        <dbReference type="ARBA" id="ARBA00007118"/>
    </source>
</evidence>
<feature type="domain" description="Nitroreductase" evidence="8">
    <location>
        <begin position="14"/>
        <end position="163"/>
    </location>
</feature>
<evidence type="ECO:0000256" key="7">
    <source>
        <dbReference type="ARBA" id="ARBA00023027"/>
    </source>
</evidence>
<name>A0A859FJD2_9BACI</name>
<evidence type="ECO:0000259" key="8">
    <source>
        <dbReference type="Pfam" id="PF00881"/>
    </source>
</evidence>
<dbReference type="EMBL" id="CP041372">
    <property type="protein sequence ID" value="QKS72906.1"/>
    <property type="molecule type" value="Genomic_DNA"/>
</dbReference>
<comment type="similarity">
    <text evidence="2">Belongs to the nitroreductase family.</text>
</comment>